<keyword evidence="2" id="KW-1185">Reference proteome</keyword>
<evidence type="ECO:0000313" key="2">
    <source>
        <dbReference type="Proteomes" id="UP000799750"/>
    </source>
</evidence>
<dbReference type="Proteomes" id="UP000799750">
    <property type="component" value="Unassembled WGS sequence"/>
</dbReference>
<reference evidence="1" key="1">
    <citation type="journal article" date="2020" name="Stud. Mycol.">
        <title>101 Dothideomycetes genomes: a test case for predicting lifestyles and emergence of pathogens.</title>
        <authorList>
            <person name="Haridas S."/>
            <person name="Albert R."/>
            <person name="Binder M."/>
            <person name="Bloem J."/>
            <person name="Labutti K."/>
            <person name="Salamov A."/>
            <person name="Andreopoulos B."/>
            <person name="Baker S."/>
            <person name="Barry K."/>
            <person name="Bills G."/>
            <person name="Bluhm B."/>
            <person name="Cannon C."/>
            <person name="Castanera R."/>
            <person name="Culley D."/>
            <person name="Daum C."/>
            <person name="Ezra D."/>
            <person name="Gonzalez J."/>
            <person name="Henrissat B."/>
            <person name="Kuo A."/>
            <person name="Liang C."/>
            <person name="Lipzen A."/>
            <person name="Lutzoni F."/>
            <person name="Magnuson J."/>
            <person name="Mondo S."/>
            <person name="Nolan M."/>
            <person name="Ohm R."/>
            <person name="Pangilinan J."/>
            <person name="Park H.-J."/>
            <person name="Ramirez L."/>
            <person name="Alfaro M."/>
            <person name="Sun H."/>
            <person name="Tritt A."/>
            <person name="Yoshinaga Y."/>
            <person name="Zwiers L.-H."/>
            <person name="Turgeon B."/>
            <person name="Goodwin S."/>
            <person name="Spatafora J."/>
            <person name="Crous P."/>
            <person name="Grigoriev I."/>
        </authorList>
    </citation>
    <scope>NUCLEOTIDE SEQUENCE</scope>
    <source>
        <strain evidence="1">CBS 269.34</strain>
    </source>
</reference>
<dbReference type="EMBL" id="MU004181">
    <property type="protein sequence ID" value="KAF2502038.1"/>
    <property type="molecule type" value="Genomic_DNA"/>
</dbReference>
<accession>A0A6A6RB53</accession>
<sequence>MIAGHTASATTETEFWAKLGDPPNLEMKQAVKVVVLDRKTDKLRFLLGSKGQAADGVSTWQAKRKEQVNRDDAIANGGIATSVPLCNPVIAIELMAVVLGSDADSEVLADCILALVRNEGHDHHIEYTVILTCRPSSLTIPLECLVLLEAHVL</sequence>
<name>A0A6A6RB53_9PEZI</name>
<protein>
    <submittedName>
        <fullName evidence="1">Uncharacterized protein</fullName>
    </submittedName>
</protein>
<evidence type="ECO:0000313" key="1">
    <source>
        <dbReference type="EMBL" id="KAF2502038.1"/>
    </source>
</evidence>
<organism evidence="1 2">
    <name type="scientific">Lophium mytilinum</name>
    <dbReference type="NCBI Taxonomy" id="390894"/>
    <lineage>
        <taxon>Eukaryota</taxon>
        <taxon>Fungi</taxon>
        <taxon>Dikarya</taxon>
        <taxon>Ascomycota</taxon>
        <taxon>Pezizomycotina</taxon>
        <taxon>Dothideomycetes</taxon>
        <taxon>Pleosporomycetidae</taxon>
        <taxon>Mytilinidiales</taxon>
        <taxon>Mytilinidiaceae</taxon>
        <taxon>Lophium</taxon>
    </lineage>
</organism>
<gene>
    <name evidence="1" type="ORF">BU16DRAFT_554102</name>
</gene>
<dbReference type="AlphaFoldDB" id="A0A6A6RB53"/>
<proteinExistence type="predicted"/>